<feature type="transmembrane region" description="Helical" evidence="7">
    <location>
        <begin position="36"/>
        <end position="61"/>
    </location>
</feature>
<evidence type="ECO:0000256" key="6">
    <source>
        <dbReference type="ARBA" id="ARBA00023136"/>
    </source>
</evidence>
<name>A0A1M6R3X3_9AQUI</name>
<dbReference type="RefSeq" id="WP_079653672.1">
    <property type="nucleotide sequence ID" value="NZ_LT670846.1"/>
</dbReference>
<dbReference type="EMBL" id="LT670846">
    <property type="protein sequence ID" value="SHK27123.1"/>
    <property type="molecule type" value="Genomic_DNA"/>
</dbReference>
<dbReference type="InterPro" id="IPR030802">
    <property type="entry name" value="Permease_MalE"/>
</dbReference>
<feature type="transmembrane region" description="Helical" evidence="7">
    <location>
        <begin position="143"/>
        <end position="166"/>
    </location>
</feature>
<dbReference type="PANTHER" id="PTHR30188:SF4">
    <property type="entry name" value="PROTEIN TRIGALACTOSYLDIACYLGLYCEROL 1, CHLOROPLASTIC"/>
    <property type="match status" value="1"/>
</dbReference>
<accession>A0A1M6R3X3</accession>
<feature type="transmembrane region" description="Helical" evidence="7">
    <location>
        <begin position="221"/>
        <end position="240"/>
    </location>
</feature>
<dbReference type="InterPro" id="IPR003453">
    <property type="entry name" value="ABC_MlaE_roteobac"/>
</dbReference>
<sequence length="245" mass="26880">MLKIFEEVGKATLLTLWGIYFMFTKPPKLRHFIKQLAYLGAETVPVVIITSIFSGGVIALQTYSTFHRFNAEFLIGAVVAISMGRELGPVLSSLMVVARVGSAMTANIGTMRITEQIDALEVMGINSISYLVSPRIFAGVVGVPMLVVLSDLAGIFGGWFVAVKLFHVNEYLFWQKMVDLAELKDFIGGLYKAFFFGLLISSVSCYFGYYTEGGTEGVGRATTNSVVVSSMLILISDYFLTAIIW</sequence>
<feature type="transmembrane region" description="Helical" evidence="7">
    <location>
        <begin position="73"/>
        <end position="98"/>
    </location>
</feature>
<feature type="transmembrane region" description="Helical" evidence="7">
    <location>
        <begin position="186"/>
        <end position="209"/>
    </location>
</feature>
<dbReference type="Pfam" id="PF02405">
    <property type="entry name" value="MlaE"/>
    <property type="match status" value="1"/>
</dbReference>
<dbReference type="OrthoDB" id="9810518at2"/>
<organism evidence="8 9">
    <name type="scientific">Thermocrinis minervae</name>
    <dbReference type="NCBI Taxonomy" id="381751"/>
    <lineage>
        <taxon>Bacteria</taxon>
        <taxon>Pseudomonadati</taxon>
        <taxon>Aquificota</taxon>
        <taxon>Aquificia</taxon>
        <taxon>Aquificales</taxon>
        <taxon>Aquificaceae</taxon>
        <taxon>Thermocrinis</taxon>
    </lineage>
</organism>
<evidence type="ECO:0000313" key="9">
    <source>
        <dbReference type="Proteomes" id="UP000189810"/>
    </source>
</evidence>
<evidence type="ECO:0000256" key="2">
    <source>
        <dbReference type="ARBA" id="ARBA00007556"/>
    </source>
</evidence>
<evidence type="ECO:0000256" key="3">
    <source>
        <dbReference type="ARBA" id="ARBA00022448"/>
    </source>
</evidence>
<evidence type="ECO:0000313" key="8">
    <source>
        <dbReference type="EMBL" id="SHK27123.1"/>
    </source>
</evidence>
<keyword evidence="4 7" id="KW-0812">Transmembrane</keyword>
<protein>
    <submittedName>
        <fullName evidence="8">Phospholipid/cholesterol/gamma-HCH transport system permease protein</fullName>
    </submittedName>
</protein>
<keyword evidence="9" id="KW-1185">Reference proteome</keyword>
<evidence type="ECO:0000256" key="7">
    <source>
        <dbReference type="RuleBase" id="RU362044"/>
    </source>
</evidence>
<dbReference type="PANTHER" id="PTHR30188">
    <property type="entry name" value="ABC TRANSPORTER PERMEASE PROTEIN-RELATED"/>
    <property type="match status" value="1"/>
</dbReference>
<dbReference type="GO" id="GO:0043190">
    <property type="term" value="C:ATP-binding cassette (ABC) transporter complex"/>
    <property type="evidence" value="ECO:0007669"/>
    <property type="project" value="InterPro"/>
</dbReference>
<proteinExistence type="inferred from homology"/>
<keyword evidence="6 7" id="KW-0472">Membrane</keyword>
<comment type="similarity">
    <text evidence="2 7">Belongs to the MlaE permease family.</text>
</comment>
<evidence type="ECO:0000256" key="5">
    <source>
        <dbReference type="ARBA" id="ARBA00022989"/>
    </source>
</evidence>
<reference evidence="8 9" key="1">
    <citation type="submission" date="2016-11" db="EMBL/GenBank/DDBJ databases">
        <authorList>
            <person name="Jaros S."/>
            <person name="Januszkiewicz K."/>
            <person name="Wedrychowicz H."/>
        </authorList>
    </citation>
    <scope>NUCLEOTIDE SEQUENCE [LARGE SCALE GENOMIC DNA]</scope>
    <source>
        <strain evidence="8 9">DSM 19557</strain>
    </source>
</reference>
<evidence type="ECO:0000256" key="1">
    <source>
        <dbReference type="ARBA" id="ARBA00004141"/>
    </source>
</evidence>
<evidence type="ECO:0000256" key="4">
    <source>
        <dbReference type="ARBA" id="ARBA00022692"/>
    </source>
</evidence>
<dbReference type="NCBIfam" id="TIGR00056">
    <property type="entry name" value="MlaE family lipid ABC transporter permease subunit"/>
    <property type="match status" value="1"/>
</dbReference>
<dbReference type="Proteomes" id="UP000189810">
    <property type="component" value="Chromosome I"/>
</dbReference>
<comment type="subcellular location">
    <subcellularLocation>
        <location evidence="1">Membrane</location>
        <topology evidence="1">Multi-pass membrane protein</topology>
    </subcellularLocation>
</comment>
<keyword evidence="3" id="KW-0813">Transport</keyword>
<dbReference type="AlphaFoldDB" id="A0A1M6R3X3"/>
<gene>
    <name evidence="8" type="ORF">SAMN05444391_0504</name>
</gene>
<dbReference type="GO" id="GO:0005548">
    <property type="term" value="F:phospholipid transporter activity"/>
    <property type="evidence" value="ECO:0007669"/>
    <property type="project" value="TreeGrafter"/>
</dbReference>
<keyword evidence="5 7" id="KW-1133">Transmembrane helix</keyword>
<dbReference type="STRING" id="381751.SAMN05444391_0504"/>